<protein>
    <submittedName>
        <fullName evidence="7">Sigma-70 family RNA polymerase sigma factor</fullName>
    </submittedName>
</protein>
<dbReference type="EMBL" id="JBEXAC010000001">
    <property type="protein sequence ID" value="MET6996916.1"/>
    <property type="molecule type" value="Genomic_DNA"/>
</dbReference>
<dbReference type="PANTHER" id="PTHR43133:SF46">
    <property type="entry name" value="RNA POLYMERASE SIGMA-70 FACTOR ECF SUBFAMILY"/>
    <property type="match status" value="1"/>
</dbReference>
<sequence length="193" mass="22391">MINEQALLQQLSLGDRQAFAAIYEEYGAGIYNYLLKFTKDPLLTEDLVHDVFLKVWEIREQLNVTSSFGAYLYRIARNTAITQLNRISLYDTVRDELMHRISLNNDYPELMHELEAKQYRELLQQAINKLSPQRREAFILVRQQGLSYEAAAAQMNISRHTLKEYLVLAVKAIKEYLLAHGDISLLMLLVALK</sequence>
<dbReference type="InterPro" id="IPR013324">
    <property type="entry name" value="RNA_pol_sigma_r3/r4-like"/>
</dbReference>
<dbReference type="InterPro" id="IPR013325">
    <property type="entry name" value="RNA_pol_sigma_r2"/>
</dbReference>
<evidence type="ECO:0000256" key="4">
    <source>
        <dbReference type="ARBA" id="ARBA00023163"/>
    </source>
</evidence>
<feature type="domain" description="RNA polymerase sigma-70 region 2" evidence="5">
    <location>
        <begin position="22"/>
        <end position="86"/>
    </location>
</feature>
<reference evidence="7 8" key="1">
    <citation type="submission" date="2024-06" db="EMBL/GenBank/DDBJ databases">
        <title>Chitinophaga defluvii sp. nov., isolated from municipal sewage.</title>
        <authorList>
            <person name="Zhang L."/>
        </authorList>
    </citation>
    <scope>NUCLEOTIDE SEQUENCE [LARGE SCALE GENOMIC DNA]</scope>
    <source>
        <strain evidence="7 8">H8</strain>
    </source>
</reference>
<evidence type="ECO:0000259" key="6">
    <source>
        <dbReference type="Pfam" id="PF08281"/>
    </source>
</evidence>
<comment type="caution">
    <text evidence="7">The sequence shown here is derived from an EMBL/GenBank/DDBJ whole genome shotgun (WGS) entry which is preliminary data.</text>
</comment>
<dbReference type="Proteomes" id="UP001549749">
    <property type="component" value="Unassembled WGS sequence"/>
</dbReference>
<proteinExistence type="inferred from homology"/>
<evidence type="ECO:0000256" key="3">
    <source>
        <dbReference type="ARBA" id="ARBA00023082"/>
    </source>
</evidence>
<dbReference type="InterPro" id="IPR013249">
    <property type="entry name" value="RNA_pol_sigma70_r4_t2"/>
</dbReference>
<dbReference type="Gene3D" id="1.10.1740.10">
    <property type="match status" value="1"/>
</dbReference>
<accession>A0ABV2T1L1</accession>
<comment type="similarity">
    <text evidence="1">Belongs to the sigma-70 factor family. ECF subfamily.</text>
</comment>
<dbReference type="InterPro" id="IPR007627">
    <property type="entry name" value="RNA_pol_sigma70_r2"/>
</dbReference>
<dbReference type="SUPFAM" id="SSF88659">
    <property type="entry name" value="Sigma3 and sigma4 domains of RNA polymerase sigma factors"/>
    <property type="match status" value="1"/>
</dbReference>
<evidence type="ECO:0000259" key="5">
    <source>
        <dbReference type="Pfam" id="PF04542"/>
    </source>
</evidence>
<evidence type="ECO:0000313" key="8">
    <source>
        <dbReference type="Proteomes" id="UP001549749"/>
    </source>
</evidence>
<dbReference type="InterPro" id="IPR039425">
    <property type="entry name" value="RNA_pol_sigma-70-like"/>
</dbReference>
<dbReference type="Pfam" id="PF04542">
    <property type="entry name" value="Sigma70_r2"/>
    <property type="match status" value="1"/>
</dbReference>
<dbReference type="Gene3D" id="1.10.10.10">
    <property type="entry name" value="Winged helix-like DNA-binding domain superfamily/Winged helix DNA-binding domain"/>
    <property type="match status" value="1"/>
</dbReference>
<organism evidence="7 8">
    <name type="scientific">Chitinophaga defluvii</name>
    <dbReference type="NCBI Taxonomy" id="3163343"/>
    <lineage>
        <taxon>Bacteria</taxon>
        <taxon>Pseudomonadati</taxon>
        <taxon>Bacteroidota</taxon>
        <taxon>Chitinophagia</taxon>
        <taxon>Chitinophagales</taxon>
        <taxon>Chitinophagaceae</taxon>
        <taxon>Chitinophaga</taxon>
    </lineage>
</organism>
<dbReference type="NCBIfam" id="TIGR02937">
    <property type="entry name" value="sigma70-ECF"/>
    <property type="match status" value="1"/>
</dbReference>
<dbReference type="RefSeq" id="WP_354659557.1">
    <property type="nucleotide sequence ID" value="NZ_JBEXAC010000001.1"/>
</dbReference>
<keyword evidence="4" id="KW-0804">Transcription</keyword>
<name>A0ABV2T1L1_9BACT</name>
<keyword evidence="8" id="KW-1185">Reference proteome</keyword>
<evidence type="ECO:0000256" key="2">
    <source>
        <dbReference type="ARBA" id="ARBA00023015"/>
    </source>
</evidence>
<dbReference type="InterPro" id="IPR036388">
    <property type="entry name" value="WH-like_DNA-bd_sf"/>
</dbReference>
<dbReference type="InterPro" id="IPR014284">
    <property type="entry name" value="RNA_pol_sigma-70_dom"/>
</dbReference>
<keyword evidence="2" id="KW-0805">Transcription regulation</keyword>
<dbReference type="Pfam" id="PF08281">
    <property type="entry name" value="Sigma70_r4_2"/>
    <property type="match status" value="1"/>
</dbReference>
<evidence type="ECO:0000256" key="1">
    <source>
        <dbReference type="ARBA" id="ARBA00010641"/>
    </source>
</evidence>
<gene>
    <name evidence="7" type="ORF">ABR189_06035</name>
</gene>
<evidence type="ECO:0000313" key="7">
    <source>
        <dbReference type="EMBL" id="MET6996916.1"/>
    </source>
</evidence>
<dbReference type="PANTHER" id="PTHR43133">
    <property type="entry name" value="RNA POLYMERASE ECF-TYPE SIGMA FACTO"/>
    <property type="match status" value="1"/>
</dbReference>
<keyword evidence="3" id="KW-0731">Sigma factor</keyword>
<dbReference type="SUPFAM" id="SSF88946">
    <property type="entry name" value="Sigma2 domain of RNA polymerase sigma factors"/>
    <property type="match status" value="1"/>
</dbReference>
<feature type="domain" description="RNA polymerase sigma factor 70 region 4 type 2" evidence="6">
    <location>
        <begin position="121"/>
        <end position="172"/>
    </location>
</feature>